<keyword evidence="2" id="KW-0812">Transmembrane</keyword>
<reference evidence="3 4" key="1">
    <citation type="submission" date="2017-07" db="EMBL/GenBank/DDBJ databases">
        <title>Phylogenetic study on the rhizospheric bacterium Ochrobactrum sp. A44.</title>
        <authorList>
            <person name="Krzyzanowska D.M."/>
            <person name="Ossowicki A."/>
            <person name="Rajewska M."/>
            <person name="Maciag T."/>
            <person name="Kaczynski Z."/>
            <person name="Czerwicka M."/>
            <person name="Jafra S."/>
        </authorList>
    </citation>
    <scope>NUCLEOTIDE SEQUENCE [LARGE SCALE GENOMIC DNA]</scope>
    <source>
        <strain evidence="3 4">DSM 7216</strain>
    </source>
</reference>
<comment type="caution">
    <text evidence="3">The sequence shown here is derived from an EMBL/GenBank/DDBJ whole genome shotgun (WGS) entry which is preliminary data.</text>
</comment>
<protein>
    <submittedName>
        <fullName evidence="3">Uncharacterized protein</fullName>
    </submittedName>
</protein>
<sequence length="202" mass="21602">MTGSRKSREEAVLADLAAEVEAAAMKEGAKKPQSQVDRYLKSGAITLAAICAMLPFVTYLQRVDLGPEKKSDSKIVDPLDRSDQKTVRSFPAFRPNEEVAPDEAIDDMTTSSVMSNGKGLPGTSNRPGGEGGSEGQPLPKPIFALREVVGGMAMIEDSSGYWFVEKGSLLPDGSHLVSLRRDNGSGSWQLTTSNGGVIDMRK</sequence>
<evidence type="ECO:0000313" key="4">
    <source>
        <dbReference type="Proteomes" id="UP000215590"/>
    </source>
</evidence>
<accession>A0A256EZU8</accession>
<evidence type="ECO:0000256" key="1">
    <source>
        <dbReference type="SAM" id="MobiDB-lite"/>
    </source>
</evidence>
<evidence type="ECO:0000313" key="3">
    <source>
        <dbReference type="EMBL" id="OYR07701.1"/>
    </source>
</evidence>
<organism evidence="3 4">
    <name type="scientific">Brucella thiophenivorans</name>
    <dbReference type="NCBI Taxonomy" id="571255"/>
    <lineage>
        <taxon>Bacteria</taxon>
        <taxon>Pseudomonadati</taxon>
        <taxon>Pseudomonadota</taxon>
        <taxon>Alphaproteobacteria</taxon>
        <taxon>Hyphomicrobiales</taxon>
        <taxon>Brucellaceae</taxon>
        <taxon>Brucella/Ochrobactrum group</taxon>
        <taxon>Brucella</taxon>
    </lineage>
</organism>
<dbReference type="Proteomes" id="UP000215590">
    <property type="component" value="Unassembled WGS sequence"/>
</dbReference>
<evidence type="ECO:0000256" key="2">
    <source>
        <dbReference type="SAM" id="Phobius"/>
    </source>
</evidence>
<gene>
    <name evidence="3" type="ORF">CEV31_4124</name>
</gene>
<feature type="region of interest" description="Disordered" evidence="1">
    <location>
        <begin position="69"/>
        <end position="139"/>
    </location>
</feature>
<feature type="compositionally biased region" description="Basic and acidic residues" evidence="1">
    <location>
        <begin position="69"/>
        <end position="86"/>
    </location>
</feature>
<name>A0A256EZU8_9HYPH</name>
<keyword evidence="4" id="KW-1185">Reference proteome</keyword>
<dbReference type="EMBL" id="NNRJ01000074">
    <property type="protein sequence ID" value="OYR07701.1"/>
    <property type="molecule type" value="Genomic_DNA"/>
</dbReference>
<keyword evidence="2" id="KW-0472">Membrane</keyword>
<keyword evidence="2" id="KW-1133">Transmembrane helix</keyword>
<dbReference type="AlphaFoldDB" id="A0A256EZU8"/>
<feature type="transmembrane region" description="Helical" evidence="2">
    <location>
        <begin position="39"/>
        <end position="60"/>
    </location>
</feature>
<proteinExistence type="predicted"/>